<protein>
    <submittedName>
        <fullName evidence="1">Uncharacterized protein</fullName>
    </submittedName>
</protein>
<dbReference type="AlphaFoldDB" id="A0A0S4TYX1"/>
<sequence>MGTNLELRELYVKLGTLQNQKTAAADMAFADAVNVDDVDNGIGPAGDDAASTGISTFRKISTELRGLVCGNSELKQAAQGAGLTEDKVKEVVAGIVASALGLGGAWPAIVAGIVVTLFYDTAVPLICQKWAAWNSNPNSDAYQLNPALPADTMHEGG</sequence>
<proteinExistence type="predicted"/>
<organism evidence="1">
    <name type="scientific">Ralstonia solanacearum</name>
    <name type="common">Pseudomonas solanacearum</name>
    <dbReference type="NCBI Taxonomy" id="305"/>
    <lineage>
        <taxon>Bacteria</taxon>
        <taxon>Pseudomonadati</taxon>
        <taxon>Pseudomonadota</taxon>
        <taxon>Betaproteobacteria</taxon>
        <taxon>Burkholderiales</taxon>
        <taxon>Burkholderiaceae</taxon>
        <taxon>Ralstonia</taxon>
        <taxon>Ralstonia solanacearum species complex</taxon>
    </lineage>
</organism>
<dbReference type="EMBL" id="LN899819">
    <property type="protein sequence ID" value="CUV15216.1"/>
    <property type="molecule type" value="Genomic_DNA"/>
</dbReference>
<evidence type="ECO:0000313" key="1">
    <source>
        <dbReference type="EMBL" id="CUV15216.1"/>
    </source>
</evidence>
<gene>
    <name evidence="1" type="ORF">RUN39_v1_1170008</name>
</gene>
<reference evidence="1" key="1">
    <citation type="submission" date="2015-10" db="EMBL/GenBank/DDBJ databases">
        <authorList>
            <person name="Gilbert D.G."/>
        </authorList>
    </citation>
    <scope>NUCLEOTIDE SEQUENCE</scope>
    <source>
        <strain evidence="1">Phyl III-seqv23</strain>
    </source>
</reference>
<name>A0A0S4TYX1_RALSL</name>
<accession>A0A0S4TYX1</accession>